<evidence type="ECO:0000313" key="1">
    <source>
        <dbReference type="EMBL" id="POS68734.1"/>
    </source>
</evidence>
<protein>
    <submittedName>
        <fullName evidence="1">Uncharacterized protein</fullName>
    </submittedName>
</protein>
<gene>
    <name evidence="1" type="ORF">DHEL01_v212872</name>
</gene>
<dbReference type="AlphaFoldDB" id="A0A2P5HEQ0"/>
<dbReference type="InParanoid" id="A0A2P5HEQ0"/>
<feature type="non-terminal residue" evidence="1">
    <location>
        <position position="1"/>
    </location>
</feature>
<evidence type="ECO:0000313" key="2">
    <source>
        <dbReference type="Proteomes" id="UP000094444"/>
    </source>
</evidence>
<dbReference type="EMBL" id="MAVT02003309">
    <property type="protein sequence ID" value="POS68734.1"/>
    <property type="molecule type" value="Genomic_DNA"/>
</dbReference>
<keyword evidence="2" id="KW-1185">Reference proteome</keyword>
<accession>A0A2P5HEQ0</accession>
<reference evidence="1" key="1">
    <citation type="submission" date="2017-09" db="EMBL/GenBank/DDBJ databases">
        <title>Polyketide synthases of a Diaporthe helianthi virulent isolate.</title>
        <authorList>
            <person name="Baroncelli R."/>
        </authorList>
    </citation>
    <scope>NUCLEOTIDE SEQUENCE [LARGE SCALE GENOMIC DNA]</scope>
    <source>
        <strain evidence="1">7/96</strain>
    </source>
</reference>
<proteinExistence type="predicted"/>
<name>A0A2P5HEQ0_DIAHE</name>
<dbReference type="Proteomes" id="UP000094444">
    <property type="component" value="Unassembled WGS sequence"/>
</dbReference>
<sequence>LEAAWCQAEITSTSSLPSQLNEVNSCLDNNTPIQDRVLQQDHASALAQEPGSDEACEEVE</sequence>
<organism evidence="1 2">
    <name type="scientific">Diaporthe helianthi</name>
    <dbReference type="NCBI Taxonomy" id="158607"/>
    <lineage>
        <taxon>Eukaryota</taxon>
        <taxon>Fungi</taxon>
        <taxon>Dikarya</taxon>
        <taxon>Ascomycota</taxon>
        <taxon>Pezizomycotina</taxon>
        <taxon>Sordariomycetes</taxon>
        <taxon>Sordariomycetidae</taxon>
        <taxon>Diaporthales</taxon>
        <taxon>Diaporthaceae</taxon>
        <taxon>Diaporthe</taxon>
    </lineage>
</organism>
<comment type="caution">
    <text evidence="1">The sequence shown here is derived from an EMBL/GenBank/DDBJ whole genome shotgun (WGS) entry which is preliminary data.</text>
</comment>